<dbReference type="EMBL" id="MK500495">
    <property type="protein sequence ID" value="QBK90618.1"/>
    <property type="molecule type" value="Genomic_DNA"/>
</dbReference>
<gene>
    <name evidence="1" type="ORF">LCPAC104_01140</name>
</gene>
<name>A0A481Z3Y7_9VIRU</name>
<sequence>MSLKKIFDVEKTIASLESYTLERLLFEKGFILLEKIIIKDENNFYKTLNNNGEKIIIEIDINLEEKEITSIPDKDNKIFIKSKKASIIPYSFRQGIEYCVDNDISCGVVLQCDKEFCIFKRHGDEIKPREVIFSEEDNFSEVKNFSTEKLIVTYPIVQLSKLLSNTDEVSNSLSIIYKRLLDLKLIRCDKESKDLEKRFNDMILKFSKTTVTINLAFVKLGNSLDELNKIKKFRNINKENKKKILFNQARRNELMEDLLKVCGFFHDNSINNINSISNTSDSIVKFLDDNFSDLDYIME</sequence>
<protein>
    <submittedName>
        <fullName evidence="1">Uncharacterized protein</fullName>
    </submittedName>
</protein>
<evidence type="ECO:0000313" key="1">
    <source>
        <dbReference type="EMBL" id="QBK90618.1"/>
    </source>
</evidence>
<reference evidence="1" key="1">
    <citation type="journal article" date="2019" name="MBio">
        <title>Virus Genomes from Deep Sea Sediments Expand the Ocean Megavirome and Support Independent Origins of Viral Gigantism.</title>
        <authorList>
            <person name="Backstrom D."/>
            <person name="Yutin N."/>
            <person name="Jorgensen S.L."/>
            <person name="Dharamshi J."/>
            <person name="Homa F."/>
            <person name="Zaremba-Niedwiedzka K."/>
            <person name="Spang A."/>
            <person name="Wolf Y.I."/>
            <person name="Koonin E.V."/>
            <person name="Ettema T.J."/>
        </authorList>
    </citation>
    <scope>NUCLEOTIDE SEQUENCE</scope>
</reference>
<accession>A0A481Z3Y7</accession>
<organism evidence="1">
    <name type="scientific">Pithovirus LCPAC104</name>
    <dbReference type="NCBI Taxonomy" id="2506589"/>
    <lineage>
        <taxon>Viruses</taxon>
        <taxon>Pithoviruses</taxon>
    </lineage>
</organism>
<proteinExistence type="predicted"/>